<reference evidence="2 3" key="1">
    <citation type="submission" date="2017-06" db="EMBL/GenBank/DDBJ databases">
        <authorList>
            <person name="Kim H.J."/>
            <person name="Triplett B.A."/>
        </authorList>
    </citation>
    <scope>NUCLEOTIDE SEQUENCE [LARGE SCALE GENOMIC DNA]</scope>
    <source>
        <strain evidence="2 3">DSM 14713</strain>
    </source>
</reference>
<dbReference type="SMART" id="SM00901">
    <property type="entry name" value="FRG"/>
    <property type="match status" value="1"/>
</dbReference>
<dbReference type="Pfam" id="PF08867">
    <property type="entry name" value="FRG"/>
    <property type="match status" value="1"/>
</dbReference>
<dbReference type="Proteomes" id="UP000217289">
    <property type="component" value="Chromosome"/>
</dbReference>
<feature type="domain" description="FRG" evidence="1">
    <location>
        <begin position="28"/>
        <end position="124"/>
    </location>
</feature>
<organism evidence="2 3">
    <name type="scientific">Melittangium boletus DSM 14713</name>
    <dbReference type="NCBI Taxonomy" id="1294270"/>
    <lineage>
        <taxon>Bacteria</taxon>
        <taxon>Pseudomonadati</taxon>
        <taxon>Myxococcota</taxon>
        <taxon>Myxococcia</taxon>
        <taxon>Myxococcales</taxon>
        <taxon>Cystobacterineae</taxon>
        <taxon>Archangiaceae</taxon>
        <taxon>Melittangium</taxon>
    </lineage>
</organism>
<dbReference type="InterPro" id="IPR014966">
    <property type="entry name" value="FRG-dom"/>
</dbReference>
<gene>
    <name evidence="2" type="ORF">MEBOL_004254</name>
</gene>
<dbReference type="OrthoDB" id="9816036at2"/>
<proteinExistence type="predicted"/>
<accession>A0A250IHZ5</accession>
<evidence type="ECO:0000313" key="3">
    <source>
        <dbReference type="Proteomes" id="UP000217289"/>
    </source>
</evidence>
<protein>
    <submittedName>
        <fullName evidence="2">FRG domain-containing protein</fullName>
    </submittedName>
</protein>
<name>A0A250IHZ5_9BACT</name>
<dbReference type="AlphaFoldDB" id="A0A250IHZ5"/>
<keyword evidence="3" id="KW-1185">Reference proteome</keyword>
<dbReference type="KEGG" id="mbd:MEBOL_004254"/>
<dbReference type="RefSeq" id="WP_095979204.1">
    <property type="nucleotide sequence ID" value="NZ_CP022163.1"/>
</dbReference>
<evidence type="ECO:0000259" key="1">
    <source>
        <dbReference type="SMART" id="SM00901"/>
    </source>
</evidence>
<dbReference type="EMBL" id="CP022163">
    <property type="protein sequence ID" value="ATB30792.1"/>
    <property type="molecule type" value="Genomic_DNA"/>
</dbReference>
<evidence type="ECO:0000313" key="2">
    <source>
        <dbReference type="EMBL" id="ATB30792.1"/>
    </source>
</evidence>
<sequence length="268" mass="31069">MLEHQVSSWVELQELLFAGSWNESLHRFRPTLAFRGAPNASHDLATSLNRRGGDYSRQEHVMLRAFRKYARGTSNPCDTLWDWLALAQHHGLPTRLLDWTFSPYVALHFLTENTELYGMDGVVWCVDYRETNRLLPRPLKNQLQKEGADVFSAEMLAEVTPTLSSFNQLTRRSFVLFFEPPSLDERIVNQFALFSVMNDASSRLDEFLQHQKKGVRRLIVPARLKREVRDKLDQANITERVLFPGLDGLSRWLRRYYNPRPPGAPEGL</sequence>